<evidence type="ECO:0000259" key="9">
    <source>
        <dbReference type="PROSITE" id="PS50929"/>
    </source>
</evidence>
<dbReference type="InterPro" id="IPR039421">
    <property type="entry name" value="Type_1_exporter"/>
</dbReference>
<feature type="transmembrane region" description="Helical" evidence="7">
    <location>
        <begin position="157"/>
        <end position="178"/>
    </location>
</feature>
<evidence type="ECO:0000313" key="11">
    <source>
        <dbReference type="Proteomes" id="UP001546774"/>
    </source>
</evidence>
<comment type="caution">
    <text evidence="10">The sequence shown here is derived from an EMBL/GenBank/DDBJ whole genome shotgun (WGS) entry which is preliminary data.</text>
</comment>
<dbReference type="InterPro" id="IPR027417">
    <property type="entry name" value="P-loop_NTPase"/>
</dbReference>
<dbReference type="PANTHER" id="PTHR43394">
    <property type="entry name" value="ATP-DEPENDENT PERMEASE MDL1, MITOCHONDRIAL"/>
    <property type="match status" value="1"/>
</dbReference>
<keyword evidence="3" id="KW-0547">Nucleotide-binding</keyword>
<accession>A0ABV1H3K2</accession>
<reference evidence="10" key="1">
    <citation type="submission" date="2024-03" db="EMBL/GenBank/DDBJ databases">
        <title>Human intestinal bacterial collection.</title>
        <authorList>
            <person name="Pauvert C."/>
            <person name="Hitch T.C.A."/>
            <person name="Clavel T."/>
        </authorList>
    </citation>
    <scope>NUCLEOTIDE SEQUENCE [LARGE SCALE GENOMIC DNA]</scope>
    <source>
        <strain evidence="10">CLA-AA-H89B</strain>
    </source>
</reference>
<evidence type="ECO:0000256" key="1">
    <source>
        <dbReference type="ARBA" id="ARBA00004651"/>
    </source>
</evidence>
<dbReference type="Pfam" id="PF00664">
    <property type="entry name" value="ABC_membrane"/>
    <property type="match status" value="1"/>
</dbReference>
<feature type="transmembrane region" description="Helical" evidence="7">
    <location>
        <begin position="236"/>
        <end position="258"/>
    </location>
</feature>
<keyword evidence="6 7" id="KW-0472">Membrane</keyword>
<evidence type="ECO:0000256" key="3">
    <source>
        <dbReference type="ARBA" id="ARBA00022741"/>
    </source>
</evidence>
<keyword evidence="5 7" id="KW-1133">Transmembrane helix</keyword>
<dbReference type="InterPro" id="IPR036640">
    <property type="entry name" value="ABC1_TM_sf"/>
</dbReference>
<dbReference type="PANTHER" id="PTHR43394:SF1">
    <property type="entry name" value="ATP-BINDING CASSETTE SUB-FAMILY B MEMBER 10, MITOCHONDRIAL"/>
    <property type="match status" value="1"/>
</dbReference>
<name>A0ABV1H3K2_9FIRM</name>
<dbReference type="SUPFAM" id="SSF90123">
    <property type="entry name" value="ABC transporter transmembrane region"/>
    <property type="match status" value="1"/>
</dbReference>
<dbReference type="EMBL" id="JBBMFS010000003">
    <property type="protein sequence ID" value="MEQ2554277.1"/>
    <property type="molecule type" value="Genomic_DNA"/>
</dbReference>
<evidence type="ECO:0000313" key="10">
    <source>
        <dbReference type="EMBL" id="MEQ2554277.1"/>
    </source>
</evidence>
<evidence type="ECO:0000256" key="7">
    <source>
        <dbReference type="SAM" id="Phobius"/>
    </source>
</evidence>
<evidence type="ECO:0000259" key="8">
    <source>
        <dbReference type="PROSITE" id="PS50893"/>
    </source>
</evidence>
<keyword evidence="4 10" id="KW-0067">ATP-binding</keyword>
<keyword evidence="11" id="KW-1185">Reference proteome</keyword>
<evidence type="ECO:0000256" key="4">
    <source>
        <dbReference type="ARBA" id="ARBA00022840"/>
    </source>
</evidence>
<dbReference type="SMART" id="SM00382">
    <property type="entry name" value="AAA"/>
    <property type="match status" value="1"/>
</dbReference>
<gene>
    <name evidence="10" type="ORF">WMO37_04495</name>
</gene>
<dbReference type="SUPFAM" id="SSF52540">
    <property type="entry name" value="P-loop containing nucleoside triphosphate hydrolases"/>
    <property type="match status" value="1"/>
</dbReference>
<feature type="transmembrane region" description="Helical" evidence="7">
    <location>
        <begin position="12"/>
        <end position="37"/>
    </location>
</feature>
<comment type="subcellular location">
    <subcellularLocation>
        <location evidence="1">Cell membrane</location>
        <topology evidence="1">Multi-pass membrane protein</topology>
    </subcellularLocation>
</comment>
<dbReference type="Proteomes" id="UP001546774">
    <property type="component" value="Unassembled WGS sequence"/>
</dbReference>
<sequence>MKRYWKYIRPYIQYYILGPCFMMMEVVGDVLLPYMLAKIINQGIAERNVAYIIKIGAIMGLIAVIMAVGGVLGAWFASKAAMNFGADLRMDLFEKIQQFSFQNIDNFSTGSLITRLTNDITQIQNMIMMTLRMCLRSPGILIGAMVMAFVISPKMAAIFIIVLPVLAVLIVVIMRRAFPQFRTLQEKLDALNSCIQEGLVGIRLIKSFVRGDYEEMRFEKRNQQLKEANLTAMKTMLLYTPLMTLALNITTVVVVWSCGNMIVAGNMQVGDLTAFTNYIVQIMSSLTMLSIAFLNWARAIASFRRVGEVLNEKIDLTDENAKHKDRAVCEGSVEFQNVSFRYYKNSPEWVIENISFKLEAGKTLGIIGSTGSGKSTLVSMIPRLYDTDEGTVLVDGINVRDYGLKPLREGIGMVLQNNTLFSGSITENLKWGDEHADEKAVRKAAQNAQAAGFIDSFKDGYRTRLEQSGNNVSGGQKQRLCIARALLKCPKILILDDSTSAVDTATERAIREALHSEYKDMTKIIIAQRIRSVMDADEILVLDNGKTAGFGTHEQLLADCPVYREIYDVQNGREE</sequence>
<keyword evidence="2 7" id="KW-0812">Transmembrane</keyword>
<dbReference type="PROSITE" id="PS50893">
    <property type="entry name" value="ABC_TRANSPORTER_2"/>
    <property type="match status" value="1"/>
</dbReference>
<dbReference type="CDD" id="cd18548">
    <property type="entry name" value="ABC_6TM_Tm287_like"/>
    <property type="match status" value="1"/>
</dbReference>
<feature type="domain" description="ABC transmembrane type-1" evidence="9">
    <location>
        <begin position="16"/>
        <end position="298"/>
    </location>
</feature>
<evidence type="ECO:0000256" key="5">
    <source>
        <dbReference type="ARBA" id="ARBA00022989"/>
    </source>
</evidence>
<dbReference type="GO" id="GO:0005524">
    <property type="term" value="F:ATP binding"/>
    <property type="evidence" value="ECO:0007669"/>
    <property type="project" value="UniProtKB-KW"/>
</dbReference>
<dbReference type="Gene3D" id="1.20.1560.10">
    <property type="entry name" value="ABC transporter type 1, transmembrane domain"/>
    <property type="match status" value="1"/>
</dbReference>
<dbReference type="InterPro" id="IPR017871">
    <property type="entry name" value="ABC_transporter-like_CS"/>
</dbReference>
<protein>
    <submittedName>
        <fullName evidence="10">ABC transporter ATP-binding protein</fullName>
    </submittedName>
</protein>
<dbReference type="InterPro" id="IPR003439">
    <property type="entry name" value="ABC_transporter-like_ATP-bd"/>
</dbReference>
<organism evidence="10 11">
    <name type="scientific">Lachnospira intestinalis</name>
    <dbReference type="NCBI Taxonomy" id="3133158"/>
    <lineage>
        <taxon>Bacteria</taxon>
        <taxon>Bacillati</taxon>
        <taxon>Bacillota</taxon>
        <taxon>Clostridia</taxon>
        <taxon>Lachnospirales</taxon>
        <taxon>Lachnospiraceae</taxon>
        <taxon>Lachnospira</taxon>
    </lineage>
</organism>
<feature type="transmembrane region" description="Helical" evidence="7">
    <location>
        <begin position="133"/>
        <end position="151"/>
    </location>
</feature>
<dbReference type="InterPro" id="IPR003593">
    <property type="entry name" value="AAA+_ATPase"/>
</dbReference>
<evidence type="ECO:0000256" key="2">
    <source>
        <dbReference type="ARBA" id="ARBA00022692"/>
    </source>
</evidence>
<dbReference type="InterPro" id="IPR011527">
    <property type="entry name" value="ABC1_TM_dom"/>
</dbReference>
<dbReference type="Gene3D" id="3.40.50.300">
    <property type="entry name" value="P-loop containing nucleotide triphosphate hydrolases"/>
    <property type="match status" value="1"/>
</dbReference>
<evidence type="ECO:0000256" key="6">
    <source>
        <dbReference type="ARBA" id="ARBA00023136"/>
    </source>
</evidence>
<dbReference type="Pfam" id="PF00005">
    <property type="entry name" value="ABC_tran"/>
    <property type="match status" value="1"/>
</dbReference>
<dbReference type="PROSITE" id="PS00211">
    <property type="entry name" value="ABC_TRANSPORTER_1"/>
    <property type="match status" value="1"/>
</dbReference>
<feature type="transmembrane region" description="Helical" evidence="7">
    <location>
        <begin position="49"/>
        <end position="76"/>
    </location>
</feature>
<feature type="domain" description="ABC transporter" evidence="8">
    <location>
        <begin position="333"/>
        <end position="569"/>
    </location>
</feature>
<proteinExistence type="predicted"/>
<dbReference type="PROSITE" id="PS50929">
    <property type="entry name" value="ABC_TM1F"/>
    <property type="match status" value="1"/>
</dbReference>
<feature type="transmembrane region" description="Helical" evidence="7">
    <location>
        <begin position="278"/>
        <end position="297"/>
    </location>
</feature>